<evidence type="ECO:0000313" key="1">
    <source>
        <dbReference type="EMBL" id="JAE13595.1"/>
    </source>
</evidence>
<protein>
    <submittedName>
        <fullName evidence="1">Uncharacterized protein</fullName>
    </submittedName>
</protein>
<name>A0A0A9FKU7_ARUDO</name>
<sequence>MEVCLVGKMSPAKKRFKPNQKTKLLPVNGFVHFAEIPWNI</sequence>
<organism evidence="1">
    <name type="scientific">Arundo donax</name>
    <name type="common">Giant reed</name>
    <name type="synonym">Donax arundinaceus</name>
    <dbReference type="NCBI Taxonomy" id="35708"/>
    <lineage>
        <taxon>Eukaryota</taxon>
        <taxon>Viridiplantae</taxon>
        <taxon>Streptophyta</taxon>
        <taxon>Embryophyta</taxon>
        <taxon>Tracheophyta</taxon>
        <taxon>Spermatophyta</taxon>
        <taxon>Magnoliopsida</taxon>
        <taxon>Liliopsida</taxon>
        <taxon>Poales</taxon>
        <taxon>Poaceae</taxon>
        <taxon>PACMAD clade</taxon>
        <taxon>Arundinoideae</taxon>
        <taxon>Arundineae</taxon>
        <taxon>Arundo</taxon>
    </lineage>
</organism>
<proteinExistence type="predicted"/>
<accession>A0A0A9FKU7</accession>
<reference evidence="1" key="1">
    <citation type="submission" date="2014-09" db="EMBL/GenBank/DDBJ databases">
        <authorList>
            <person name="Magalhaes I.L.F."/>
            <person name="Oliveira U."/>
            <person name="Santos F.R."/>
            <person name="Vidigal T.H.D.A."/>
            <person name="Brescovit A.D."/>
            <person name="Santos A.J."/>
        </authorList>
    </citation>
    <scope>NUCLEOTIDE SEQUENCE</scope>
    <source>
        <tissue evidence="1">Shoot tissue taken approximately 20 cm above the soil surface</tissue>
    </source>
</reference>
<dbReference type="AlphaFoldDB" id="A0A0A9FKU7"/>
<reference evidence="1" key="2">
    <citation type="journal article" date="2015" name="Data Brief">
        <title>Shoot transcriptome of the giant reed, Arundo donax.</title>
        <authorList>
            <person name="Barrero R.A."/>
            <person name="Guerrero F.D."/>
            <person name="Moolhuijzen P."/>
            <person name="Goolsby J.A."/>
            <person name="Tidwell J."/>
            <person name="Bellgard S.E."/>
            <person name="Bellgard M.I."/>
        </authorList>
    </citation>
    <scope>NUCLEOTIDE SEQUENCE</scope>
    <source>
        <tissue evidence="1">Shoot tissue taken approximately 20 cm above the soil surface</tissue>
    </source>
</reference>
<dbReference type="EMBL" id="GBRH01184301">
    <property type="protein sequence ID" value="JAE13595.1"/>
    <property type="molecule type" value="Transcribed_RNA"/>
</dbReference>